<dbReference type="EMBL" id="JAFLCK010000007">
    <property type="protein sequence ID" value="MBN8660087.1"/>
    <property type="molecule type" value="Genomic_DNA"/>
</dbReference>
<evidence type="ECO:0000313" key="3">
    <source>
        <dbReference type="EMBL" id="MBN8660087.1"/>
    </source>
</evidence>
<gene>
    <name evidence="3" type="ORF">J0M35_06960</name>
</gene>
<feature type="chain" id="PRO_5035151499" evidence="2">
    <location>
        <begin position="25"/>
        <end position="191"/>
    </location>
</feature>
<reference evidence="3" key="1">
    <citation type="submission" date="2021-02" db="EMBL/GenBank/DDBJ databases">
        <title>Genome-Resolved Metagenomics of a Microbial Community Performing Photosynthetic Biological Nutrient Removal.</title>
        <authorList>
            <person name="Mcdaniel E.A."/>
        </authorList>
    </citation>
    <scope>NUCLEOTIDE SEQUENCE</scope>
    <source>
        <strain evidence="3">UWPOB_OBS1</strain>
    </source>
</reference>
<name>A0A8J7PF06_9BACT</name>
<accession>A0A8J7PF06</accession>
<evidence type="ECO:0000313" key="4">
    <source>
        <dbReference type="Proteomes" id="UP000664277"/>
    </source>
</evidence>
<feature type="compositionally biased region" description="Basic residues" evidence="1">
    <location>
        <begin position="167"/>
        <end position="183"/>
    </location>
</feature>
<protein>
    <submittedName>
        <fullName evidence="3">Periplasmic heavy metal sensor</fullName>
    </submittedName>
</protein>
<organism evidence="3 4">
    <name type="scientific">Candidatus Obscuribacter phosphatis</name>
    <dbReference type="NCBI Taxonomy" id="1906157"/>
    <lineage>
        <taxon>Bacteria</taxon>
        <taxon>Bacillati</taxon>
        <taxon>Candidatus Melainabacteria</taxon>
        <taxon>Candidatus Obscuribacterales</taxon>
        <taxon>Candidatus Obscuribacteraceae</taxon>
        <taxon>Candidatus Obscuribacter</taxon>
    </lineage>
</organism>
<feature type="compositionally biased region" description="Basic and acidic residues" evidence="1">
    <location>
        <begin position="157"/>
        <end position="166"/>
    </location>
</feature>
<feature type="region of interest" description="Disordered" evidence="1">
    <location>
        <begin position="156"/>
        <end position="191"/>
    </location>
</feature>
<dbReference type="Gene3D" id="1.20.120.1490">
    <property type="match status" value="1"/>
</dbReference>
<sequence>MKIKFPLPALAIALSLTTLGSAIGSSVNSAYGQNADTFIADTSKSCQDGTCAKAEKGSQKRGLGRKAKLNLSEDQKEKMLSIKNKFKSEMEPKIAELKEHKRSINDLLTRETIDKEAILKEQTKINAIIGDIASARLAYRIETNENLNPEQRATLRKLGEARDFAGRGKHQGKRGGKGGRMKQKASAPSEA</sequence>
<keyword evidence="2" id="KW-0732">Signal</keyword>
<dbReference type="AlphaFoldDB" id="A0A8J7PF06"/>
<dbReference type="Pfam" id="PF13801">
    <property type="entry name" value="Metal_resist"/>
    <property type="match status" value="1"/>
</dbReference>
<proteinExistence type="predicted"/>
<evidence type="ECO:0000256" key="1">
    <source>
        <dbReference type="SAM" id="MobiDB-lite"/>
    </source>
</evidence>
<feature type="signal peptide" evidence="2">
    <location>
        <begin position="1"/>
        <end position="24"/>
    </location>
</feature>
<evidence type="ECO:0000256" key="2">
    <source>
        <dbReference type="SAM" id="SignalP"/>
    </source>
</evidence>
<dbReference type="InterPro" id="IPR025961">
    <property type="entry name" value="Metal_resist"/>
</dbReference>
<dbReference type="Proteomes" id="UP000664277">
    <property type="component" value="Unassembled WGS sequence"/>
</dbReference>
<comment type="caution">
    <text evidence="3">The sequence shown here is derived from an EMBL/GenBank/DDBJ whole genome shotgun (WGS) entry which is preliminary data.</text>
</comment>